<gene>
    <name evidence="6" type="ORF">ELQ94_14395</name>
</gene>
<name>A0A433JP16_9MICO</name>
<protein>
    <submittedName>
        <fullName evidence="6">Phosphoesterase</fullName>
    </submittedName>
</protein>
<evidence type="ECO:0000256" key="2">
    <source>
        <dbReference type="ARBA" id="ARBA00022801"/>
    </source>
</evidence>
<dbReference type="PANTHER" id="PTHR42988">
    <property type="entry name" value="PHOSPHOHYDROLASE"/>
    <property type="match status" value="1"/>
</dbReference>
<dbReference type="EMBL" id="RZGZ01000004">
    <property type="protein sequence ID" value="RUQ98205.1"/>
    <property type="molecule type" value="Genomic_DNA"/>
</dbReference>
<dbReference type="InterPro" id="IPR050884">
    <property type="entry name" value="CNP_phosphodiesterase-III"/>
</dbReference>
<dbReference type="PANTHER" id="PTHR42988:SF2">
    <property type="entry name" value="CYCLIC NUCLEOTIDE PHOSPHODIESTERASE CBUA0032-RELATED"/>
    <property type="match status" value="1"/>
</dbReference>
<organism evidence="6 7">
    <name type="scientific">Labedella endophytica</name>
    <dbReference type="NCBI Taxonomy" id="1523160"/>
    <lineage>
        <taxon>Bacteria</taxon>
        <taxon>Bacillati</taxon>
        <taxon>Actinomycetota</taxon>
        <taxon>Actinomycetes</taxon>
        <taxon>Micrococcales</taxon>
        <taxon>Microbacteriaceae</taxon>
        <taxon>Labedella</taxon>
    </lineage>
</organism>
<dbReference type="InterPro" id="IPR004843">
    <property type="entry name" value="Calcineurin-like_PHP"/>
</dbReference>
<proteinExistence type="inferred from homology"/>
<dbReference type="AlphaFoldDB" id="A0A433JP16"/>
<evidence type="ECO:0000313" key="7">
    <source>
        <dbReference type="Proteomes" id="UP000274909"/>
    </source>
</evidence>
<dbReference type="GO" id="GO:0016787">
    <property type="term" value="F:hydrolase activity"/>
    <property type="evidence" value="ECO:0007669"/>
    <property type="project" value="UniProtKB-KW"/>
</dbReference>
<evidence type="ECO:0000313" key="6">
    <source>
        <dbReference type="EMBL" id="RUQ98205.1"/>
    </source>
</evidence>
<dbReference type="RefSeq" id="WP_127051058.1">
    <property type="nucleotide sequence ID" value="NZ_RZGZ01000004.1"/>
</dbReference>
<comment type="caution">
    <text evidence="6">The sequence shown here is derived from an EMBL/GenBank/DDBJ whole genome shotgun (WGS) entry which is preliminary data.</text>
</comment>
<comment type="similarity">
    <text evidence="4">Belongs to the cyclic nucleotide phosphodiesterase class-III family.</text>
</comment>
<dbReference type="InterPro" id="IPR029052">
    <property type="entry name" value="Metallo-depent_PP-like"/>
</dbReference>
<reference evidence="6 7" key="1">
    <citation type="submission" date="2018-12" db="EMBL/GenBank/DDBJ databases">
        <authorList>
            <person name="Li F."/>
        </authorList>
    </citation>
    <scope>NUCLEOTIDE SEQUENCE [LARGE SCALE GENOMIC DNA]</scope>
    <source>
        <strain evidence="6 7">EGI 6500705</strain>
    </source>
</reference>
<keyword evidence="1" id="KW-0479">Metal-binding</keyword>
<evidence type="ECO:0000256" key="1">
    <source>
        <dbReference type="ARBA" id="ARBA00022723"/>
    </source>
</evidence>
<evidence type="ECO:0000256" key="3">
    <source>
        <dbReference type="ARBA" id="ARBA00023004"/>
    </source>
</evidence>
<evidence type="ECO:0000259" key="5">
    <source>
        <dbReference type="Pfam" id="PF00149"/>
    </source>
</evidence>
<dbReference type="Gene3D" id="3.60.21.10">
    <property type="match status" value="1"/>
</dbReference>
<accession>A0A433JP16</accession>
<evidence type="ECO:0000256" key="4">
    <source>
        <dbReference type="ARBA" id="ARBA00025742"/>
    </source>
</evidence>
<dbReference type="SUPFAM" id="SSF56300">
    <property type="entry name" value="Metallo-dependent phosphatases"/>
    <property type="match status" value="1"/>
</dbReference>
<dbReference type="Pfam" id="PF00149">
    <property type="entry name" value="Metallophos"/>
    <property type="match status" value="1"/>
</dbReference>
<keyword evidence="2" id="KW-0378">Hydrolase</keyword>
<keyword evidence="3" id="KW-0408">Iron</keyword>
<dbReference type="Proteomes" id="UP000274909">
    <property type="component" value="Unassembled WGS sequence"/>
</dbReference>
<sequence>MSIDNGRLTILHVSDVHATDDGLLYDTIDGIGRLELVGSYARSAGITPEAVIVTGDLAQRGHTSVYRDLERALHRLEDAVNAPVLTVLGNHDDRDAARVLSGHAESHYRVVELGPLRIVLLDSSAGSIDAEQLDWLRDTVSRPYGQGTVVALHHAPLGSPLPTLAKSGLRNPRELTAALAGSDTRIVLAGHFHHPMAAVVDGLQVSVGPSLAYHQVMNAGPDAVSGHDSAMFSLVHLTDGGVSTTSVSMSTPEPLFTAPSARARARSSTILSS</sequence>
<keyword evidence="7" id="KW-1185">Reference proteome</keyword>
<feature type="domain" description="Calcineurin-like phosphoesterase" evidence="5">
    <location>
        <begin position="8"/>
        <end position="195"/>
    </location>
</feature>
<dbReference type="OrthoDB" id="5241795at2"/>
<dbReference type="GO" id="GO:0046872">
    <property type="term" value="F:metal ion binding"/>
    <property type="evidence" value="ECO:0007669"/>
    <property type="project" value="UniProtKB-KW"/>
</dbReference>